<evidence type="ECO:0000259" key="2">
    <source>
        <dbReference type="Pfam" id="PF13026"/>
    </source>
</evidence>
<dbReference type="InterPro" id="IPR053145">
    <property type="entry name" value="AB_hydrolase_Est10"/>
</dbReference>
<dbReference type="STRING" id="990371.SAMN05421813_105170"/>
<dbReference type="InterPro" id="IPR024981">
    <property type="entry name" value="DUF3887"/>
</dbReference>
<dbReference type="Pfam" id="PF13026">
    <property type="entry name" value="DUF3887"/>
    <property type="match status" value="1"/>
</dbReference>
<dbReference type="GO" id="GO:0052689">
    <property type="term" value="F:carboxylic ester hydrolase activity"/>
    <property type="evidence" value="ECO:0007669"/>
    <property type="project" value="TreeGrafter"/>
</dbReference>
<evidence type="ECO:0000313" key="3">
    <source>
        <dbReference type="EMBL" id="SDM07463.1"/>
    </source>
</evidence>
<dbReference type="OrthoDB" id="9809549at2"/>
<keyword evidence="4" id="KW-1185">Reference proteome</keyword>
<dbReference type="EMBL" id="FNHH01000005">
    <property type="protein sequence ID" value="SDM07463.1"/>
    <property type="molecule type" value="Genomic_DNA"/>
</dbReference>
<dbReference type="SUPFAM" id="SSF53474">
    <property type="entry name" value="alpha/beta-Hydrolases"/>
    <property type="match status" value="1"/>
</dbReference>
<protein>
    <recommendedName>
        <fullName evidence="2">DUF3887 domain-containing protein</fullName>
    </recommendedName>
</protein>
<gene>
    <name evidence="3" type="ORF">SAMN05421813_105170</name>
</gene>
<feature type="signal peptide" evidence="1">
    <location>
        <begin position="1"/>
        <end position="19"/>
    </location>
</feature>
<reference evidence="4" key="1">
    <citation type="submission" date="2016-10" db="EMBL/GenBank/DDBJ databases">
        <authorList>
            <person name="Varghese N."/>
            <person name="Submissions S."/>
        </authorList>
    </citation>
    <scope>NUCLEOTIDE SEQUENCE [LARGE SCALE GENOMIC DNA]</scope>
    <source>
        <strain evidence="4">DSM 24536</strain>
    </source>
</reference>
<evidence type="ECO:0000313" key="4">
    <source>
        <dbReference type="Proteomes" id="UP000199226"/>
    </source>
</evidence>
<keyword evidence="1" id="KW-0732">Signal</keyword>
<accession>A0A1G9Q945</accession>
<sequence length="437" mass="48070">MKFFKVLIVLLFISHLSFAQSVVSLMNRADQFFETMNQGKFDEAHGFFDESVKAQISVDELKLFWLRLENSLGTYESVDGAKSSVQGEYYQVILTCGFTKGSQPFTFMFNKAEKLVGFFISPKATEAEYALPAYADTTLYTEKEIKIKFAEGEMAGIFTSPKKVSNFPVVIMVHGSGPSDMDETVGSNKPFKDLAAGLAAKGIGSIRYVKRTMVYPNSFNKAFTVKEEVLDDALAAITLASTLPGVNKSQIYLFGHSLGGMLAPRIASLAASLNGIILAAAPARKFADLITEQNEYLYKASGDTTRAGKQQFVESSIDIDKSRLLKLGAIAPDSIILGAPASYWIDLNNHDQVGTAKKIKNRILIVQGAKDFQVSVQDFNIWRTALASNTNASFKLYPDLNHLLSPQKEKGNGTQYRLPANVDINLINDLAIWIKGK</sequence>
<feature type="chain" id="PRO_5011580819" description="DUF3887 domain-containing protein" evidence="1">
    <location>
        <begin position="20"/>
        <end position="437"/>
    </location>
</feature>
<dbReference type="Gene3D" id="3.10.450.590">
    <property type="match status" value="1"/>
</dbReference>
<dbReference type="PANTHER" id="PTHR43265">
    <property type="entry name" value="ESTERASE ESTD"/>
    <property type="match status" value="1"/>
</dbReference>
<evidence type="ECO:0000256" key="1">
    <source>
        <dbReference type="SAM" id="SignalP"/>
    </source>
</evidence>
<name>A0A1G9Q945_9SPHI</name>
<dbReference type="AlphaFoldDB" id="A0A1G9Q945"/>
<dbReference type="InterPro" id="IPR029058">
    <property type="entry name" value="AB_hydrolase_fold"/>
</dbReference>
<organism evidence="3 4">
    <name type="scientific">Daejeonella rubra</name>
    <dbReference type="NCBI Taxonomy" id="990371"/>
    <lineage>
        <taxon>Bacteria</taxon>
        <taxon>Pseudomonadati</taxon>
        <taxon>Bacteroidota</taxon>
        <taxon>Sphingobacteriia</taxon>
        <taxon>Sphingobacteriales</taxon>
        <taxon>Sphingobacteriaceae</taxon>
        <taxon>Daejeonella</taxon>
    </lineage>
</organism>
<dbReference type="Gene3D" id="3.40.50.1820">
    <property type="entry name" value="alpha/beta hydrolase"/>
    <property type="match status" value="1"/>
</dbReference>
<feature type="domain" description="DUF3887" evidence="2">
    <location>
        <begin position="29"/>
        <end position="118"/>
    </location>
</feature>
<proteinExistence type="predicted"/>
<dbReference type="RefSeq" id="WP_090701635.1">
    <property type="nucleotide sequence ID" value="NZ_FNHH01000005.1"/>
</dbReference>
<dbReference type="Proteomes" id="UP000199226">
    <property type="component" value="Unassembled WGS sequence"/>
</dbReference>
<dbReference type="PANTHER" id="PTHR43265:SF1">
    <property type="entry name" value="ESTERASE ESTD"/>
    <property type="match status" value="1"/>
</dbReference>